<dbReference type="RefSeq" id="WP_208726932.1">
    <property type="nucleotide sequence ID" value="NZ_CP024639.1"/>
</dbReference>
<reference evidence="2" key="3">
    <citation type="submission" date="2023-07" db="EMBL/GenBank/DDBJ databases">
        <title>The extreme plant-growth-promoting properties of Pantoea phytobeneficialis PF55 revealed by functional and genomic analysis.</title>
        <authorList>
            <person name="Nascimento F.X."/>
            <person name="Marcio R.J."/>
        </authorList>
    </citation>
    <scope>NUCLEOTIDE SEQUENCE</scope>
    <source>
        <strain evidence="2">PF55</strain>
    </source>
</reference>
<reference evidence="4" key="1">
    <citation type="submission" date="2017-11" db="EMBL/GenBank/DDBJ databases">
        <title>Genome sequence of Pantoea sp. MSR2.</title>
        <authorList>
            <person name="Nascimento F.X."/>
        </authorList>
    </citation>
    <scope>NUCLEOTIDE SEQUENCE [LARGE SCALE GENOMIC DNA]</scope>
    <source>
        <strain evidence="4">MSR2</strain>
        <plasmid evidence="4">pmsr2c</plasmid>
    </source>
</reference>
<organism evidence="3 4">
    <name type="scientific">Pantoea phytobeneficialis</name>
    <dbReference type="NCBI Taxonomy" id="2052056"/>
    <lineage>
        <taxon>Bacteria</taxon>
        <taxon>Pseudomonadati</taxon>
        <taxon>Pseudomonadota</taxon>
        <taxon>Gammaproteobacteria</taxon>
        <taxon>Enterobacterales</taxon>
        <taxon>Erwiniaceae</taxon>
        <taxon>Pantoea</taxon>
    </lineage>
</organism>
<evidence type="ECO:0000313" key="2">
    <source>
        <dbReference type="EMBL" id="MDO6409890.1"/>
    </source>
</evidence>
<name>A0AAP9KSF1_9GAMM</name>
<evidence type="ECO:0000256" key="1">
    <source>
        <dbReference type="SAM" id="SignalP"/>
    </source>
</evidence>
<dbReference type="EMBL" id="CP024639">
    <property type="protein sequence ID" value="QGR09762.1"/>
    <property type="molecule type" value="Genomic_DNA"/>
</dbReference>
<keyword evidence="5" id="KW-1185">Reference proteome</keyword>
<geneLocation type="plasmid" evidence="4">
    <name>pmsr2c</name>
</geneLocation>
<geneLocation type="plasmid" evidence="3">
    <name>pMSR2C</name>
</geneLocation>
<evidence type="ECO:0000313" key="4">
    <source>
        <dbReference type="Proteomes" id="UP000424872"/>
    </source>
</evidence>
<feature type="signal peptide" evidence="1">
    <location>
        <begin position="1"/>
        <end position="26"/>
    </location>
</feature>
<evidence type="ECO:0000313" key="5">
    <source>
        <dbReference type="Proteomes" id="UP001171299"/>
    </source>
</evidence>
<sequence>MKLISGRAYFALFSLPAFFISTYVHASVITYTQVQSDEIAGHATRAVRLAECVALGAQAKVDGKKLQVLAKNFSKESDEFLAGIDAGNISKEAAGKIPMIWSALLNDYHTSYEFVKGALWNAEQEQARKAFSEGIDSNQTWSKYSSALTNSAALLYNDKNCELL</sequence>
<keyword evidence="3" id="KW-0614">Plasmid</keyword>
<evidence type="ECO:0000313" key="3">
    <source>
        <dbReference type="EMBL" id="QGR09762.1"/>
    </source>
</evidence>
<keyword evidence="1" id="KW-0732">Signal</keyword>
<dbReference type="Proteomes" id="UP000424872">
    <property type="component" value="Plasmid pMSR2C"/>
</dbReference>
<gene>
    <name evidence="3" type="ORF">CTZ24_25225</name>
    <name evidence="2" type="ORF">Q3404_25295</name>
</gene>
<dbReference type="AlphaFoldDB" id="A0AAP9KSF1"/>
<feature type="chain" id="PRO_5043038931" evidence="1">
    <location>
        <begin position="27"/>
        <end position="164"/>
    </location>
</feature>
<proteinExistence type="predicted"/>
<accession>A0AAP9KSF1</accession>
<protein>
    <submittedName>
        <fullName evidence="3">Uncharacterized protein</fullName>
    </submittedName>
</protein>
<dbReference type="EMBL" id="JAUOOM010000040">
    <property type="protein sequence ID" value="MDO6409890.1"/>
    <property type="molecule type" value="Genomic_DNA"/>
</dbReference>
<dbReference type="KEGG" id="ppho:CTZ24_25225"/>
<dbReference type="Proteomes" id="UP001171299">
    <property type="component" value="Unassembled WGS sequence"/>
</dbReference>
<reference evidence="3" key="2">
    <citation type="journal article" date="2020" name="Environ. Microbiol.">
        <title>The extreme plant-growth-promoting properties of Pantoea phytobeneficialis MSR2 revealed by functional and genomic analysis.</title>
        <authorList>
            <person name="Nascimento F.X."/>
            <person name="Hernandez A.G."/>
            <person name="Glick B.R."/>
            <person name="Rossi M.J."/>
        </authorList>
    </citation>
    <scope>NUCLEOTIDE SEQUENCE</scope>
    <source>
        <strain evidence="3">MSR2</strain>
    </source>
</reference>